<feature type="signal peptide" evidence="1">
    <location>
        <begin position="1"/>
        <end position="28"/>
    </location>
</feature>
<dbReference type="Pfam" id="PF11736">
    <property type="entry name" value="DUF3299"/>
    <property type="match status" value="1"/>
</dbReference>
<evidence type="ECO:0000256" key="1">
    <source>
        <dbReference type="SAM" id="SignalP"/>
    </source>
</evidence>
<dbReference type="EMBL" id="CP016094">
    <property type="protein sequence ID" value="AOS43816.1"/>
    <property type="molecule type" value="Genomic_DNA"/>
</dbReference>
<dbReference type="Gene3D" id="2.40.50.870">
    <property type="entry name" value="Protein of unknown function (DUF3299)"/>
    <property type="match status" value="1"/>
</dbReference>
<reference evidence="2 3" key="1">
    <citation type="submission" date="2016-06" db="EMBL/GenBank/DDBJ databases">
        <title>Three novel species with peptidoglycan cell walls form the new genus Lacunisphaera gen. nov. in the family Opitutaceae of the verrucomicrobial subdivision 4.</title>
        <authorList>
            <person name="Rast P."/>
            <person name="Gloeckner I."/>
            <person name="Jogler M."/>
            <person name="Boedeker C."/>
            <person name="Jeske O."/>
            <person name="Wiegand S."/>
            <person name="Reinhardt R."/>
            <person name="Schumann P."/>
            <person name="Rohde M."/>
            <person name="Spring S."/>
            <person name="Gloeckner F.O."/>
            <person name="Jogler C."/>
        </authorList>
    </citation>
    <scope>NUCLEOTIDE SEQUENCE [LARGE SCALE GENOMIC DNA]</scope>
    <source>
        <strain evidence="2 3">IG16b</strain>
    </source>
</reference>
<dbReference type="AlphaFoldDB" id="A0A1D8ASI8"/>
<proteinExistence type="predicted"/>
<evidence type="ECO:0000313" key="2">
    <source>
        <dbReference type="EMBL" id="AOS43816.1"/>
    </source>
</evidence>
<dbReference type="InterPro" id="IPR021727">
    <property type="entry name" value="DUF3299"/>
</dbReference>
<name>A0A1D8ASI8_9BACT</name>
<keyword evidence="3" id="KW-1185">Reference proteome</keyword>
<accession>A0A1D8ASI8</accession>
<dbReference type="RefSeq" id="WP_069961137.1">
    <property type="nucleotide sequence ID" value="NZ_CP016094.1"/>
</dbReference>
<dbReference type="STRING" id="1838286.Verru16b_00874"/>
<evidence type="ECO:0000313" key="3">
    <source>
        <dbReference type="Proteomes" id="UP000095228"/>
    </source>
</evidence>
<feature type="chain" id="PRO_5009105060" description="DUF3299 domain-containing protein" evidence="1">
    <location>
        <begin position="29"/>
        <end position="163"/>
    </location>
</feature>
<organism evidence="2 3">
    <name type="scientific">Lacunisphaera limnophila</name>
    <dbReference type="NCBI Taxonomy" id="1838286"/>
    <lineage>
        <taxon>Bacteria</taxon>
        <taxon>Pseudomonadati</taxon>
        <taxon>Verrucomicrobiota</taxon>
        <taxon>Opitutia</taxon>
        <taxon>Opitutales</taxon>
        <taxon>Opitutaceae</taxon>
        <taxon>Lacunisphaera</taxon>
    </lineage>
</organism>
<dbReference type="OrthoDB" id="196734at2"/>
<gene>
    <name evidence="2" type="ORF">Verru16b_00874</name>
</gene>
<dbReference type="Proteomes" id="UP000095228">
    <property type="component" value="Chromosome"/>
</dbReference>
<protein>
    <recommendedName>
        <fullName evidence="4">DUF3299 domain-containing protein</fullName>
    </recommendedName>
</protein>
<keyword evidence="1" id="KW-0732">Signal</keyword>
<evidence type="ECO:0008006" key="4">
    <source>
        <dbReference type="Google" id="ProtNLM"/>
    </source>
</evidence>
<sequence>MKAPLSPSLRPLLLAGLLLAIATPGRTADEPAIAVGFERLASYEFTAPPDESKAKEADAQIPAAVRELDAKKVAVTGFMLPVKMEEGLVTEFLLVKDPMMCCYGVMPKVNEWVVVKMNGKGVAPLMDVPITFEGTLAVGQLYEGGYLTGLYLLKGDRRVETKG</sequence>
<dbReference type="KEGG" id="obg:Verru16b_00874"/>